<feature type="compositionally biased region" description="Low complexity" evidence="1">
    <location>
        <begin position="30"/>
        <end position="49"/>
    </location>
</feature>
<sequence length="410" mass="44441">MTAQGPAKTADAATSEAGPPTTPPAPADVPAPDTTTTVDVVDVTTDGAAKGQEELVRGAGLPASQATVATTTEERATTAKEISPPITMERPGPAPKTTTRQPMGFDLTDFMTSFQPGLATEARLPAQGRDELSQAAKPPRAEEEVQRLHQELECLRGQDAGVRQSLVVLTKPNDQGELPADSVQQLTSGSFPEHAKKAKGDNFASDFSPSANLPTAATSCHSYDDILDGIHGLARMGESMWHDHMLMVTERLRVFVSKTKSADPGGLPSRVKLVLLYVNSGLVRHSITFKSTTRPGGAVSAGQVHPQSRYKDSREHPGTRANQGRRKKSVPDDIQALIPSNRRGEELCLRFLGGVMCHGGTRDRCGHHKRIHGWPSADIPRRLKDWAQDTYTRRRGWDQDQKLGSRKARY</sequence>
<evidence type="ECO:0000256" key="1">
    <source>
        <dbReference type="SAM" id="MobiDB-lite"/>
    </source>
</evidence>
<evidence type="ECO:0000313" key="3">
    <source>
        <dbReference type="Proteomes" id="UP001165121"/>
    </source>
</evidence>
<protein>
    <submittedName>
        <fullName evidence="2">Unnamed protein product</fullName>
    </submittedName>
</protein>
<accession>A0A9W6XHZ5</accession>
<feature type="compositionally biased region" description="Basic and acidic residues" evidence="1">
    <location>
        <begin position="309"/>
        <end position="318"/>
    </location>
</feature>
<comment type="caution">
    <text evidence="2">The sequence shown here is derived from an EMBL/GenBank/DDBJ whole genome shotgun (WGS) entry which is preliminary data.</text>
</comment>
<dbReference type="Proteomes" id="UP001165121">
    <property type="component" value="Unassembled WGS sequence"/>
</dbReference>
<name>A0A9W6XHZ5_9STRA</name>
<evidence type="ECO:0000313" key="2">
    <source>
        <dbReference type="EMBL" id="GMF38999.1"/>
    </source>
</evidence>
<dbReference type="OrthoDB" id="121048at2759"/>
<feature type="region of interest" description="Disordered" evidence="1">
    <location>
        <begin position="1"/>
        <end position="100"/>
    </location>
</feature>
<gene>
    <name evidence="2" type="ORF">Pfra01_001144000</name>
</gene>
<organism evidence="2 3">
    <name type="scientific">Phytophthora fragariaefolia</name>
    <dbReference type="NCBI Taxonomy" id="1490495"/>
    <lineage>
        <taxon>Eukaryota</taxon>
        <taxon>Sar</taxon>
        <taxon>Stramenopiles</taxon>
        <taxon>Oomycota</taxon>
        <taxon>Peronosporomycetes</taxon>
        <taxon>Peronosporales</taxon>
        <taxon>Peronosporaceae</taxon>
        <taxon>Phytophthora</taxon>
    </lineage>
</organism>
<proteinExistence type="predicted"/>
<dbReference type="AlphaFoldDB" id="A0A9W6XHZ5"/>
<reference evidence="2" key="1">
    <citation type="submission" date="2023-04" db="EMBL/GenBank/DDBJ databases">
        <title>Phytophthora fragariaefolia NBRC 109709.</title>
        <authorList>
            <person name="Ichikawa N."/>
            <person name="Sato H."/>
            <person name="Tonouchi N."/>
        </authorList>
    </citation>
    <scope>NUCLEOTIDE SEQUENCE</scope>
    <source>
        <strain evidence="2">NBRC 109709</strain>
    </source>
</reference>
<feature type="region of interest" description="Disordered" evidence="1">
    <location>
        <begin position="292"/>
        <end position="332"/>
    </location>
</feature>
<feature type="compositionally biased region" description="Pro residues" evidence="1">
    <location>
        <begin position="20"/>
        <end position="29"/>
    </location>
</feature>
<dbReference type="EMBL" id="BSXT01001127">
    <property type="protein sequence ID" value="GMF38999.1"/>
    <property type="molecule type" value="Genomic_DNA"/>
</dbReference>
<keyword evidence="3" id="KW-1185">Reference proteome</keyword>